<sequence>MAEKREVFILLTHTGTIPSKIIRFYTREPYSHVSISFDLGLNETYSFGRRFVNNPIIAGLIKEDISGGTYAKFKNTTYELYSLSISINQYDKLKREIQSLYKMKDKYGYNFLGLLGILMKRPISRRNAYFCSQFVATVLERSDIKIIKKPSGLVIPGDFRRAKGLRLVRKGILSKHNANIANIRYEEDMKISS</sequence>
<reference evidence="2" key="1">
    <citation type="submission" date="2015-08" db="EMBL/GenBank/DDBJ databases">
        <title>Genome sequence of the strict anaerobe Clostridium homopropionicum LuHBu1 (DSM 5847T).</title>
        <authorList>
            <person name="Poehlein A."/>
            <person name="Beck M."/>
            <person name="Schiel-Bengelsdorf B."/>
            <person name="Bengelsdorf F.R."/>
            <person name="Daniel R."/>
            <person name="Duerre P."/>
        </authorList>
    </citation>
    <scope>NUCLEOTIDE SEQUENCE [LARGE SCALE GENOMIC DNA]</scope>
    <source>
        <strain evidence="2">DSM 5847</strain>
    </source>
</reference>
<dbReference type="PATRIC" id="fig|1121318.3.peg.1837"/>
<dbReference type="EMBL" id="LHUR01000022">
    <property type="protein sequence ID" value="KOA19731.1"/>
    <property type="molecule type" value="Genomic_DNA"/>
</dbReference>
<accession>A0A0L6Z9T7</accession>
<proteinExistence type="predicted"/>
<dbReference type="AlphaFoldDB" id="A0A0L6Z9T7"/>
<gene>
    <name evidence="1" type="ORF">CLHOM_18200</name>
</gene>
<dbReference type="RefSeq" id="WP_052221362.1">
    <property type="nucleotide sequence ID" value="NZ_LHUR01000022.1"/>
</dbReference>
<dbReference type="SUPFAM" id="SSF54001">
    <property type="entry name" value="Cysteine proteinases"/>
    <property type="match status" value="1"/>
</dbReference>
<dbReference type="STRING" id="36844.SAMN04488501_102174"/>
<name>A0A0L6Z9T7_9CLOT</name>
<dbReference type="Gene3D" id="3.90.1720.10">
    <property type="entry name" value="endopeptidase domain like (from Nostoc punctiforme)"/>
    <property type="match status" value="1"/>
</dbReference>
<evidence type="ECO:0000313" key="1">
    <source>
        <dbReference type="EMBL" id="KOA19731.1"/>
    </source>
</evidence>
<comment type="caution">
    <text evidence="1">The sequence shown here is derived from an EMBL/GenBank/DDBJ whole genome shotgun (WGS) entry which is preliminary data.</text>
</comment>
<keyword evidence="2" id="KW-1185">Reference proteome</keyword>
<protein>
    <submittedName>
        <fullName evidence="1">Uncharacterized protein</fullName>
    </submittedName>
</protein>
<dbReference type="InterPro" id="IPR038765">
    <property type="entry name" value="Papain-like_cys_pep_sf"/>
</dbReference>
<evidence type="ECO:0000313" key="2">
    <source>
        <dbReference type="Proteomes" id="UP000037043"/>
    </source>
</evidence>
<organism evidence="1 2">
    <name type="scientific">Clostridium homopropionicum DSM 5847</name>
    <dbReference type="NCBI Taxonomy" id="1121318"/>
    <lineage>
        <taxon>Bacteria</taxon>
        <taxon>Bacillati</taxon>
        <taxon>Bacillota</taxon>
        <taxon>Clostridia</taxon>
        <taxon>Eubacteriales</taxon>
        <taxon>Clostridiaceae</taxon>
        <taxon>Clostridium</taxon>
    </lineage>
</organism>
<dbReference type="Proteomes" id="UP000037043">
    <property type="component" value="Unassembled WGS sequence"/>
</dbReference>